<dbReference type="EMBL" id="JATAAI010000007">
    <property type="protein sequence ID" value="KAK1744345.1"/>
    <property type="molecule type" value="Genomic_DNA"/>
</dbReference>
<feature type="compositionally biased region" description="Polar residues" evidence="2">
    <location>
        <begin position="632"/>
        <end position="647"/>
    </location>
</feature>
<feature type="region of interest" description="Disordered" evidence="2">
    <location>
        <begin position="420"/>
        <end position="441"/>
    </location>
</feature>
<evidence type="ECO:0000256" key="1">
    <source>
        <dbReference type="SAM" id="Coils"/>
    </source>
</evidence>
<feature type="region of interest" description="Disordered" evidence="2">
    <location>
        <begin position="1"/>
        <end position="41"/>
    </location>
</feature>
<accession>A0AAD9DFW2</accession>
<organism evidence="3 4">
    <name type="scientific">Skeletonema marinoi</name>
    <dbReference type="NCBI Taxonomy" id="267567"/>
    <lineage>
        <taxon>Eukaryota</taxon>
        <taxon>Sar</taxon>
        <taxon>Stramenopiles</taxon>
        <taxon>Ochrophyta</taxon>
        <taxon>Bacillariophyta</taxon>
        <taxon>Coscinodiscophyceae</taxon>
        <taxon>Thalassiosirophycidae</taxon>
        <taxon>Thalassiosirales</taxon>
        <taxon>Skeletonemataceae</taxon>
        <taxon>Skeletonema</taxon>
        <taxon>Skeletonema marinoi-dohrnii complex</taxon>
    </lineage>
</organism>
<evidence type="ECO:0000313" key="3">
    <source>
        <dbReference type="EMBL" id="KAK1744345.1"/>
    </source>
</evidence>
<keyword evidence="4" id="KW-1185">Reference proteome</keyword>
<name>A0AAD9DFW2_9STRA</name>
<comment type="caution">
    <text evidence="3">The sequence shown here is derived from an EMBL/GenBank/DDBJ whole genome shotgun (WGS) entry which is preliminary data.</text>
</comment>
<dbReference type="AlphaFoldDB" id="A0AAD9DFW2"/>
<evidence type="ECO:0000313" key="4">
    <source>
        <dbReference type="Proteomes" id="UP001224775"/>
    </source>
</evidence>
<feature type="region of interest" description="Disordered" evidence="2">
    <location>
        <begin position="630"/>
        <end position="721"/>
    </location>
</feature>
<keyword evidence="1" id="KW-0175">Coiled coil</keyword>
<feature type="coiled-coil region" evidence="1">
    <location>
        <begin position="494"/>
        <end position="521"/>
    </location>
</feature>
<proteinExistence type="predicted"/>
<feature type="region of interest" description="Disordered" evidence="2">
    <location>
        <begin position="279"/>
        <end position="298"/>
    </location>
</feature>
<reference evidence="3" key="1">
    <citation type="submission" date="2023-06" db="EMBL/GenBank/DDBJ databases">
        <title>Survivors Of The Sea: Transcriptome response of Skeletonema marinoi to long-term dormancy.</title>
        <authorList>
            <person name="Pinder M.I.M."/>
            <person name="Kourtchenko O."/>
            <person name="Robertson E.K."/>
            <person name="Larsson T."/>
            <person name="Maumus F."/>
            <person name="Osuna-Cruz C.M."/>
            <person name="Vancaester E."/>
            <person name="Stenow R."/>
            <person name="Vandepoele K."/>
            <person name="Ploug H."/>
            <person name="Bruchert V."/>
            <person name="Godhe A."/>
            <person name="Topel M."/>
        </authorList>
    </citation>
    <scope>NUCLEOTIDE SEQUENCE</scope>
    <source>
        <strain evidence="3">R05AC</strain>
    </source>
</reference>
<protein>
    <submittedName>
        <fullName evidence="3">Uncharacterized protein</fullName>
    </submittedName>
</protein>
<feature type="compositionally biased region" description="Basic and acidic residues" evidence="2">
    <location>
        <begin position="432"/>
        <end position="441"/>
    </location>
</feature>
<feature type="compositionally biased region" description="Low complexity" evidence="2">
    <location>
        <begin position="651"/>
        <end position="674"/>
    </location>
</feature>
<gene>
    <name evidence="3" type="ORF">QTG54_004878</name>
</gene>
<evidence type="ECO:0000256" key="2">
    <source>
        <dbReference type="SAM" id="MobiDB-lite"/>
    </source>
</evidence>
<dbReference type="Proteomes" id="UP001224775">
    <property type="component" value="Unassembled WGS sequence"/>
</dbReference>
<sequence length="721" mass="81931">MNSHPPPRYTSRGGYHDYDDSTIFPMPQDSTSQQQEHDHYHYQQQQHMLDKLSQEAQLQQKIAEGMLTPRANNHNNTAMDDDEVLFGMDDLPITFMNPKPWEESTNSNYHDDGQYGGGAQFPAMGPFPTNDVMNDTIAMPNEPPAVATAVATTTHHPTNNNNNNNGPSSTKSVTFKTHDEFHSWDEQLDQLLHVDEEFFNVAHYLLEVVNVGSVLNFNDDDDDENVGGYFDNNGGSAAVALTPVNDGIDCNSGGILARFFTFAQCGTVNDVDYNEYGRQDGPLHHMNNNNNNSLGGGEKKKYKLTKKLVQDFEQALKFRMENIDSSESLLVGGGMESEVVTRTKQIADKVEAYGLPGMPPSQDRIQQQQPYEERYGSEHVAANGSAAYGDCYEVDCDEVEEEFMRTLQASKMERRKQPRHFPILPTDDDEDAKGRGGMNEDERRFYNTFGNISTTFKESTQRQQQRNCNSQSPFKSVYKLFSTLVGPKTSTPSKEECQIRLQQIQREISNADRMMESSTSKEVIAACANRIKKLRDEERMYQIFKEISKIQAMMQATETGSVKNACGQRLYQLSAELNSIDLGQYDDELDVNDEDDVEVDLTVPVAKAPVAKAIRGDDLDWYERAQRYVRTQEPQDPVRSSNHNSIAANGHYRPPHMQQYPQQYPQQYSHQHQYPPHPSYIPDDENYYDRHYSAKQQFASPSPPRRVLSPRNGRPFPHPPY</sequence>